<proteinExistence type="predicted"/>
<protein>
    <submittedName>
        <fullName evidence="1">Uncharacterized protein</fullName>
    </submittedName>
</protein>
<organism evidence="1 2">
    <name type="scientific">Melastoma candidum</name>
    <dbReference type="NCBI Taxonomy" id="119954"/>
    <lineage>
        <taxon>Eukaryota</taxon>
        <taxon>Viridiplantae</taxon>
        <taxon>Streptophyta</taxon>
        <taxon>Embryophyta</taxon>
        <taxon>Tracheophyta</taxon>
        <taxon>Spermatophyta</taxon>
        <taxon>Magnoliopsida</taxon>
        <taxon>eudicotyledons</taxon>
        <taxon>Gunneridae</taxon>
        <taxon>Pentapetalae</taxon>
        <taxon>rosids</taxon>
        <taxon>malvids</taxon>
        <taxon>Myrtales</taxon>
        <taxon>Melastomataceae</taxon>
        <taxon>Melastomatoideae</taxon>
        <taxon>Melastomateae</taxon>
        <taxon>Melastoma</taxon>
    </lineage>
</organism>
<evidence type="ECO:0000313" key="2">
    <source>
        <dbReference type="Proteomes" id="UP001057402"/>
    </source>
</evidence>
<gene>
    <name evidence="1" type="ORF">MLD38_007147</name>
</gene>
<dbReference type="EMBL" id="CM042882">
    <property type="protein sequence ID" value="KAI4381029.1"/>
    <property type="molecule type" value="Genomic_DNA"/>
</dbReference>
<sequence length="749" mass="85733">MTFPVIGFGDGGIIPRGRAAIEASGSGFKAIWNAWELRGMVVLSLSIQVFLIFIGNRRKHSPGAFTTFVTWVTYLMADPVAVYAVGIITTKLTKLTELSADFNVELSAFWAPFLLLHLGGPDTITAYALEDNELWLRHFLSLLTQAGVTFYILLMAWNGSSLSIMTIGMMIAGIVKYSERVWVLWSSSSEQFRNSIPNHASILSKVAEEQKLRVAEGFKVVPHEVIEVREAAMEYNLEDSDLFEEKGNTNEMYRSCLVELLAARGLVTIFQRLFADLLLSFQDRDTSLAILDGKDFRVAFKIIEIELGLMFDVLYTKAKVIDTWWGTARRVGVMLFSAVILVLFLLVEVRSNSYSPVDLGVTFLLLGVAIFLEVYALAFLMFSDKVACWLIKSKRFKALKRIHRIKPLQKRQRWSRKMSQLCLLSFCLREKHLFCDRLLKLAGVDETIEKHFYKTNKKVTDNLKKVIVEYIKGEKSSWNTRGSKILGKFKEAEKLRWSIELEFDESILIWHIATELCLNPRNPDSLIPSGQEKRIQDNIGSYIETGTLLSRYLMYLFVFHPYMLPTGIGRLKFADTYTEAMRFFDELKSIKGKEKRGKEKPGFTCCGLNTKQLCSCVITKLKSVWKQYGKTDEYKVRDACNELRDRLNTKLNMTIVKEDKSKFVLFHGCLLASQLEKFNDQEMKWEVIGMVWVELLAYAAAKCKANYHCQQLRRGGEFLTHVWLLMAHYGLTDHFQIPHAPSITELIVT</sequence>
<comment type="caution">
    <text evidence="1">The sequence shown here is derived from an EMBL/GenBank/DDBJ whole genome shotgun (WGS) entry which is preliminary data.</text>
</comment>
<evidence type="ECO:0000313" key="1">
    <source>
        <dbReference type="EMBL" id="KAI4381029.1"/>
    </source>
</evidence>
<reference evidence="2" key="1">
    <citation type="journal article" date="2023" name="Front. Plant Sci.">
        <title>Chromosomal-level genome assembly of Melastoma candidum provides insights into trichome evolution.</title>
        <authorList>
            <person name="Zhong Y."/>
            <person name="Wu W."/>
            <person name="Sun C."/>
            <person name="Zou P."/>
            <person name="Liu Y."/>
            <person name="Dai S."/>
            <person name="Zhou R."/>
        </authorList>
    </citation>
    <scope>NUCLEOTIDE SEQUENCE [LARGE SCALE GENOMIC DNA]</scope>
</reference>
<keyword evidence="2" id="KW-1185">Reference proteome</keyword>
<accession>A0ACB9RQ61</accession>
<dbReference type="Proteomes" id="UP001057402">
    <property type="component" value="Chromosome 3"/>
</dbReference>
<name>A0ACB9RQ61_9MYRT</name>